<dbReference type="EMBL" id="JABWGN010000019">
    <property type="protein sequence ID" value="NUW37175.1"/>
    <property type="molecule type" value="Genomic_DNA"/>
</dbReference>
<keyword evidence="2" id="KW-0808">Transferase</keyword>
<dbReference type="InterPro" id="IPR000182">
    <property type="entry name" value="GNAT_dom"/>
</dbReference>
<dbReference type="GO" id="GO:0016747">
    <property type="term" value="F:acyltransferase activity, transferring groups other than amino-acyl groups"/>
    <property type="evidence" value="ECO:0007669"/>
    <property type="project" value="InterPro"/>
</dbReference>
<comment type="caution">
    <text evidence="2">The sequence shown here is derived from an EMBL/GenBank/DDBJ whole genome shotgun (WGS) entry which is preliminary data.</text>
</comment>
<protein>
    <submittedName>
        <fullName evidence="2">N-acetyltransferase family protein</fullName>
    </submittedName>
</protein>
<dbReference type="Gene3D" id="3.40.630.30">
    <property type="match status" value="1"/>
</dbReference>
<organism evidence="2 3">
    <name type="scientific">Nonomuraea montanisoli</name>
    <dbReference type="NCBI Taxonomy" id="2741721"/>
    <lineage>
        <taxon>Bacteria</taxon>
        <taxon>Bacillati</taxon>
        <taxon>Actinomycetota</taxon>
        <taxon>Actinomycetes</taxon>
        <taxon>Streptosporangiales</taxon>
        <taxon>Streptosporangiaceae</taxon>
        <taxon>Nonomuraea</taxon>
    </lineage>
</organism>
<accession>A0A7Y6M7Z2</accession>
<dbReference type="Proteomes" id="UP000586042">
    <property type="component" value="Unassembled WGS sequence"/>
</dbReference>
<dbReference type="PANTHER" id="PTHR43072:SF8">
    <property type="entry name" value="ACYLTRANSFERASE FABY-RELATED"/>
    <property type="match status" value="1"/>
</dbReference>
<name>A0A7Y6M7Z2_9ACTN</name>
<sequence>MTTPRPPAESDLPAVAAIYAYYVDKSVATFDEIPPGVEDWQAKAAAITGAGLPFLVTEEDGEVTGFAYAGPFRPKPAYRHTAEVTIYLAPGATGRGLGRLLLGALIERAARAGTRQLVAVVADSGDPASLRLHAAFGFEQAGRLRGVGYKHGRWIDTILLQRALHPSDAP</sequence>
<dbReference type="SUPFAM" id="SSF55729">
    <property type="entry name" value="Acyl-CoA N-acyltransferases (Nat)"/>
    <property type="match status" value="1"/>
</dbReference>
<evidence type="ECO:0000313" key="3">
    <source>
        <dbReference type="Proteomes" id="UP000586042"/>
    </source>
</evidence>
<proteinExistence type="predicted"/>
<reference evidence="2 3" key="1">
    <citation type="submission" date="2020-06" db="EMBL/GenBank/DDBJ databases">
        <title>Nonomuraea sp. SMC257, a novel actinomycete isolated from soil.</title>
        <authorList>
            <person name="Chanama M."/>
        </authorList>
    </citation>
    <scope>NUCLEOTIDE SEQUENCE [LARGE SCALE GENOMIC DNA]</scope>
    <source>
        <strain evidence="2 3">SMC257</strain>
    </source>
</reference>
<dbReference type="Pfam" id="PF13420">
    <property type="entry name" value="Acetyltransf_4"/>
    <property type="match status" value="1"/>
</dbReference>
<dbReference type="InterPro" id="IPR016181">
    <property type="entry name" value="Acyl_CoA_acyltransferase"/>
</dbReference>
<keyword evidence="3" id="KW-1185">Reference proteome</keyword>
<dbReference type="RefSeq" id="WP_175594628.1">
    <property type="nucleotide sequence ID" value="NZ_JABWGN010000019.1"/>
</dbReference>
<evidence type="ECO:0000259" key="1">
    <source>
        <dbReference type="PROSITE" id="PS51186"/>
    </source>
</evidence>
<feature type="domain" description="N-acetyltransferase" evidence="1">
    <location>
        <begin position="2"/>
        <end position="159"/>
    </location>
</feature>
<gene>
    <name evidence="2" type="ORF">HTZ77_38095</name>
</gene>
<dbReference type="PANTHER" id="PTHR43072">
    <property type="entry name" value="N-ACETYLTRANSFERASE"/>
    <property type="match status" value="1"/>
</dbReference>
<dbReference type="PROSITE" id="PS51186">
    <property type="entry name" value="GNAT"/>
    <property type="match status" value="1"/>
</dbReference>
<evidence type="ECO:0000313" key="2">
    <source>
        <dbReference type="EMBL" id="NUW37175.1"/>
    </source>
</evidence>
<dbReference type="AlphaFoldDB" id="A0A7Y6M7Z2"/>